<proteinExistence type="predicted"/>
<accession>L7ED54</accession>
<evidence type="ECO:0000313" key="2">
    <source>
        <dbReference type="Proteomes" id="UP000010932"/>
    </source>
</evidence>
<comment type="caution">
    <text evidence="1">The sequence shown here is derived from an EMBL/GenBank/DDBJ whole genome shotgun (WGS) entry which is preliminary data.</text>
</comment>
<sequence length="52" mass="6131">MTLWQLLPSILTQTLGIFANIPQLSPQERHRTLTHSFNQWAWCVPQNRSLEQ</sequence>
<dbReference type="PATRIC" id="fig|1134457.3.peg.114"/>
<organism evidence="1 2">
    <name type="scientific">Microcystis aeruginosa TAIHU98</name>
    <dbReference type="NCBI Taxonomy" id="1134457"/>
    <lineage>
        <taxon>Bacteria</taxon>
        <taxon>Bacillati</taxon>
        <taxon>Cyanobacteriota</taxon>
        <taxon>Cyanophyceae</taxon>
        <taxon>Oscillatoriophycideae</taxon>
        <taxon>Chroococcales</taxon>
        <taxon>Microcystaceae</taxon>
        <taxon>Microcystis</taxon>
    </lineage>
</organism>
<evidence type="ECO:0000313" key="1">
    <source>
        <dbReference type="EMBL" id="ELP56801.1"/>
    </source>
</evidence>
<dbReference type="Proteomes" id="UP000010932">
    <property type="component" value="Unassembled WGS sequence"/>
</dbReference>
<reference evidence="1 2" key="1">
    <citation type="journal article" date="2013" name="Genome Announc.">
        <title>Whole-Genome Sequence of Microcystis aeruginosa TAIHU98, a Nontoxic Bloom-Forming Strain Isolated from Taihu Lake, China.</title>
        <authorList>
            <person name="Yang C."/>
            <person name="Zhang W."/>
            <person name="Ren M."/>
            <person name="Song L."/>
            <person name="Li T."/>
            <person name="Zhao J."/>
        </authorList>
    </citation>
    <scope>NUCLEOTIDE SEQUENCE [LARGE SCALE GENOMIC DNA]</scope>
    <source>
        <strain evidence="1 2">TAIHU98</strain>
    </source>
</reference>
<name>L7ED54_MICAE</name>
<dbReference type="AlphaFoldDB" id="L7ED54"/>
<protein>
    <submittedName>
        <fullName evidence="1">Uncharacterized protein</fullName>
    </submittedName>
</protein>
<gene>
    <name evidence="1" type="ORF">O53_1410</name>
</gene>
<dbReference type="EMBL" id="ANKQ01000001">
    <property type="protein sequence ID" value="ELP56801.1"/>
    <property type="molecule type" value="Genomic_DNA"/>
</dbReference>